<dbReference type="FunFam" id="3.40.50.300:FF:000854">
    <property type="entry name" value="Multidrug ABC transporter ATP-binding protein"/>
    <property type="match status" value="1"/>
</dbReference>
<dbReference type="EMBL" id="AWQU01000048">
    <property type="protein sequence ID" value="KFB07906.1"/>
    <property type="molecule type" value="Genomic_DNA"/>
</dbReference>
<dbReference type="InterPro" id="IPR036640">
    <property type="entry name" value="ABC1_TM_sf"/>
</dbReference>
<evidence type="ECO:0000256" key="6">
    <source>
        <dbReference type="ARBA" id="ARBA00022741"/>
    </source>
</evidence>
<evidence type="ECO:0000256" key="1">
    <source>
        <dbReference type="ARBA" id="ARBA00004651"/>
    </source>
</evidence>
<feature type="transmembrane region" description="Helical" evidence="10">
    <location>
        <begin position="12"/>
        <end position="36"/>
    </location>
</feature>
<dbReference type="PANTHER" id="PTHR43394">
    <property type="entry name" value="ATP-DEPENDENT PERMEASE MDL1, MITOCHONDRIAL"/>
    <property type="match status" value="1"/>
</dbReference>
<evidence type="ECO:0000256" key="7">
    <source>
        <dbReference type="ARBA" id="ARBA00022840"/>
    </source>
</evidence>
<dbReference type="Proteomes" id="UP000028523">
    <property type="component" value="Unassembled WGS sequence"/>
</dbReference>
<dbReference type="PANTHER" id="PTHR43394:SF1">
    <property type="entry name" value="ATP-BINDING CASSETTE SUB-FAMILY B MEMBER 10, MITOCHONDRIAL"/>
    <property type="match status" value="1"/>
</dbReference>
<dbReference type="Pfam" id="PF00005">
    <property type="entry name" value="ABC_tran"/>
    <property type="match status" value="1"/>
</dbReference>
<dbReference type="PROSITE" id="PS00211">
    <property type="entry name" value="ABC_TRANSPORTER_1"/>
    <property type="match status" value="1"/>
</dbReference>
<dbReference type="GO" id="GO:0016887">
    <property type="term" value="F:ATP hydrolysis activity"/>
    <property type="evidence" value="ECO:0007669"/>
    <property type="project" value="InterPro"/>
</dbReference>
<accession>A0A084U4M0</accession>
<evidence type="ECO:0000256" key="9">
    <source>
        <dbReference type="ARBA" id="ARBA00023136"/>
    </source>
</evidence>
<gene>
    <name evidence="13" type="ORF">P271_771</name>
</gene>
<evidence type="ECO:0000256" key="2">
    <source>
        <dbReference type="ARBA" id="ARBA00005417"/>
    </source>
</evidence>
<evidence type="ECO:0000256" key="3">
    <source>
        <dbReference type="ARBA" id="ARBA00022448"/>
    </source>
</evidence>
<dbReference type="PROSITE" id="PS50893">
    <property type="entry name" value="ABC_TRANSPORTER_2"/>
    <property type="match status" value="1"/>
</dbReference>
<feature type="transmembrane region" description="Helical" evidence="10">
    <location>
        <begin position="167"/>
        <end position="184"/>
    </location>
</feature>
<keyword evidence="5 10" id="KW-0812">Transmembrane</keyword>
<dbReference type="InterPro" id="IPR017871">
    <property type="entry name" value="ABC_transporter-like_CS"/>
</dbReference>
<dbReference type="InterPro" id="IPR011527">
    <property type="entry name" value="ABC1_TM_dom"/>
</dbReference>
<evidence type="ECO:0000256" key="8">
    <source>
        <dbReference type="ARBA" id="ARBA00022989"/>
    </source>
</evidence>
<dbReference type="Gene3D" id="1.20.1560.10">
    <property type="entry name" value="ABC transporter type 1, transmembrane domain"/>
    <property type="match status" value="1"/>
</dbReference>
<dbReference type="InterPro" id="IPR003593">
    <property type="entry name" value="AAA+_ATPase"/>
</dbReference>
<keyword evidence="6" id="KW-0547">Nucleotide-binding</keyword>
<dbReference type="SUPFAM" id="SSF90123">
    <property type="entry name" value="ABC transporter transmembrane region"/>
    <property type="match status" value="1"/>
</dbReference>
<evidence type="ECO:0000256" key="4">
    <source>
        <dbReference type="ARBA" id="ARBA00022475"/>
    </source>
</evidence>
<keyword evidence="7 13" id="KW-0067">ATP-binding</keyword>
<feature type="transmembrane region" description="Helical" evidence="10">
    <location>
        <begin position="245"/>
        <end position="270"/>
    </location>
</feature>
<evidence type="ECO:0000259" key="11">
    <source>
        <dbReference type="PROSITE" id="PS50893"/>
    </source>
</evidence>
<evidence type="ECO:0000259" key="12">
    <source>
        <dbReference type="PROSITE" id="PS50929"/>
    </source>
</evidence>
<feature type="domain" description="ABC transporter" evidence="11">
    <location>
        <begin position="347"/>
        <end position="581"/>
    </location>
</feature>
<sequence>MFIFKFFDKKDIFILIWVYFVTLIWVIINSAQWFLIGEMTDQFFKVQENGQMLTYKEAIEYSLKLFGFIIGCNIIGFSLKFYTRIHATKIALTLSFKIRNKLFYSFLLMKENDINKIGISSINNRLTNDLNELQNTLINTFTFLFERIAVTICCIVYSLILSPLLSLIYPIILAVVILFSFYANKKSYKYYIESNKSLDGTNRVMRENIVGNKIIRSFSLLDEQSARFEQYNKKWNINVLKGDNLIYSIFVFILVIINTLTVFLLIIGGVVNYNQYFFGGTKISIGLLVAFINYLWETIFAVSSMFEVYVSFNRVKPIFKRVKEILNSNKENIDQTNEHQKIQNYEIVLQDVNFKYENDSSWILEDINVKFEKNKIYGLIGPTGSGKSTLINLICNLYDVEHGSISIGGIDYKNLNQKNIRDNISISFQEKLIYQGTFKSNILMGKNDATDEEIKTSLIQAQAYDFVSKKGGVDEIVSEKGLNLSGGQKQRLSLARAFIKQANILILDDSLSALDNVTRDKVIATIKKDFKDKTIIISGQQIKTISFADEILVFNKGKIIDKGNHNHLLKKCILYKDIYDSQKTIGE</sequence>
<evidence type="ECO:0000256" key="5">
    <source>
        <dbReference type="ARBA" id="ARBA00022692"/>
    </source>
</evidence>
<evidence type="ECO:0000256" key="10">
    <source>
        <dbReference type="SAM" id="Phobius"/>
    </source>
</evidence>
<dbReference type="PROSITE" id="PS50929">
    <property type="entry name" value="ABC_TM1F"/>
    <property type="match status" value="1"/>
</dbReference>
<dbReference type="GO" id="GO:0005886">
    <property type="term" value="C:plasma membrane"/>
    <property type="evidence" value="ECO:0007669"/>
    <property type="project" value="UniProtKB-SubCell"/>
</dbReference>
<name>A0A084U4M0_MALIO</name>
<evidence type="ECO:0000313" key="14">
    <source>
        <dbReference type="Proteomes" id="UP000028523"/>
    </source>
</evidence>
<comment type="similarity">
    <text evidence="2">Belongs to the ABC transporter superfamily.</text>
</comment>
<dbReference type="InterPro" id="IPR039421">
    <property type="entry name" value="Type_1_exporter"/>
</dbReference>
<reference evidence="13 14" key="1">
    <citation type="journal article" date="2014" name="PLoS ONE">
        <title>Reduction of Hydrogen Peroxide Accumulation and Toxicity by a Catalase from Mycoplasma iowae.</title>
        <authorList>
            <person name="Pritchard R.E."/>
            <person name="Prassinos A.J."/>
            <person name="Osborne J.D."/>
            <person name="Raviv Z."/>
            <person name="Balish M.F."/>
        </authorList>
    </citation>
    <scope>NUCLEOTIDE SEQUENCE [LARGE SCALE GENOMIC DNA]</scope>
    <source>
        <strain evidence="13 14">DK-CPA</strain>
    </source>
</reference>
<dbReference type="GO" id="GO:0015421">
    <property type="term" value="F:ABC-type oligopeptide transporter activity"/>
    <property type="evidence" value="ECO:0007669"/>
    <property type="project" value="TreeGrafter"/>
</dbReference>
<keyword evidence="14" id="KW-1185">Reference proteome</keyword>
<feature type="transmembrane region" description="Helical" evidence="10">
    <location>
        <begin position="61"/>
        <end position="82"/>
    </location>
</feature>
<keyword evidence="9 10" id="KW-0472">Membrane</keyword>
<keyword evidence="3" id="KW-0813">Transport</keyword>
<dbReference type="InterPro" id="IPR003439">
    <property type="entry name" value="ABC_transporter-like_ATP-bd"/>
</dbReference>
<dbReference type="AlphaFoldDB" id="A0A084U4M0"/>
<comment type="subcellular location">
    <subcellularLocation>
        <location evidence="1">Cell membrane</location>
        <topology evidence="1">Multi-pass membrane protein</topology>
    </subcellularLocation>
</comment>
<feature type="domain" description="ABC transmembrane type-1" evidence="12">
    <location>
        <begin position="20"/>
        <end position="314"/>
    </location>
</feature>
<organism evidence="13 14">
    <name type="scientific">Malacoplasma iowae DK-CPA</name>
    <dbReference type="NCBI Taxonomy" id="1394179"/>
    <lineage>
        <taxon>Bacteria</taxon>
        <taxon>Bacillati</taxon>
        <taxon>Mycoplasmatota</taxon>
        <taxon>Mycoplasmoidales</taxon>
        <taxon>Mycoplasmoidaceae</taxon>
        <taxon>Malacoplasma</taxon>
    </lineage>
</organism>
<protein>
    <submittedName>
        <fullName evidence="13">ABC exporter ATP-binding and permease subunits</fullName>
    </submittedName>
</protein>
<keyword evidence="4" id="KW-1003">Cell membrane</keyword>
<dbReference type="Gene3D" id="3.40.50.300">
    <property type="entry name" value="P-loop containing nucleotide triphosphate hydrolases"/>
    <property type="match status" value="1"/>
</dbReference>
<dbReference type="SMART" id="SM00382">
    <property type="entry name" value="AAA"/>
    <property type="match status" value="1"/>
</dbReference>
<comment type="caution">
    <text evidence="13">The sequence shown here is derived from an EMBL/GenBank/DDBJ whole genome shotgun (WGS) entry which is preliminary data.</text>
</comment>
<evidence type="ECO:0000313" key="13">
    <source>
        <dbReference type="EMBL" id="KFB07906.1"/>
    </source>
</evidence>
<keyword evidence="8 10" id="KW-1133">Transmembrane helix</keyword>
<feature type="transmembrane region" description="Helical" evidence="10">
    <location>
        <begin position="276"/>
        <end position="296"/>
    </location>
</feature>
<dbReference type="Pfam" id="PF00664">
    <property type="entry name" value="ABC_membrane"/>
    <property type="match status" value="1"/>
</dbReference>
<dbReference type="SUPFAM" id="SSF52540">
    <property type="entry name" value="P-loop containing nucleoside triphosphate hydrolases"/>
    <property type="match status" value="1"/>
</dbReference>
<dbReference type="InterPro" id="IPR027417">
    <property type="entry name" value="P-loop_NTPase"/>
</dbReference>
<proteinExistence type="inferred from homology"/>
<dbReference type="GO" id="GO:0005524">
    <property type="term" value="F:ATP binding"/>
    <property type="evidence" value="ECO:0007669"/>
    <property type="project" value="UniProtKB-KW"/>
</dbReference>